<evidence type="ECO:0000313" key="3">
    <source>
        <dbReference type="Proteomes" id="UP001501126"/>
    </source>
</evidence>
<dbReference type="PANTHER" id="PTHR30327">
    <property type="entry name" value="UNCHARACTERIZED PROTEIN YQGE"/>
    <property type="match status" value="1"/>
</dbReference>
<dbReference type="Proteomes" id="UP001501126">
    <property type="component" value="Unassembled WGS sequence"/>
</dbReference>
<dbReference type="PANTHER" id="PTHR30327:SF1">
    <property type="entry name" value="UPF0301 PROTEIN YQGE"/>
    <property type="match status" value="1"/>
</dbReference>
<sequence>MKDLDLSVHNHIDPAKGKLLLSEPFLQDEYFSRSVILLCEHNEEGSFGFVLNNYLDIDLHEVSTNFPDIPARISLGGPVKNQNLYFIHSLGEMIPGSVLIADSIYMGGEYDILIEKILADLSLLKHVRFFLGYSGWNQGQLANELSEKSWLVVDQFDSEQIMNTDYDSIWKDLMSSQGGKYEMMSKFPLDPRLN</sequence>
<organism evidence="2 3">
    <name type="scientific">Wandonia haliotis</name>
    <dbReference type="NCBI Taxonomy" id="574963"/>
    <lineage>
        <taxon>Bacteria</taxon>
        <taxon>Pseudomonadati</taxon>
        <taxon>Bacteroidota</taxon>
        <taxon>Flavobacteriia</taxon>
        <taxon>Flavobacteriales</taxon>
        <taxon>Crocinitomicaceae</taxon>
        <taxon>Wandonia</taxon>
    </lineage>
</organism>
<accession>A0ABN1MPG1</accession>
<dbReference type="Gene3D" id="3.40.1740.10">
    <property type="entry name" value="VC0467-like"/>
    <property type="match status" value="1"/>
</dbReference>
<evidence type="ECO:0000256" key="1">
    <source>
        <dbReference type="ARBA" id="ARBA00009600"/>
    </source>
</evidence>
<comment type="similarity">
    <text evidence="1">Belongs to the UPF0301 (AlgH) family.</text>
</comment>
<keyword evidence="3" id="KW-1185">Reference proteome</keyword>
<evidence type="ECO:0000313" key="2">
    <source>
        <dbReference type="EMBL" id="GAA0874809.1"/>
    </source>
</evidence>
<comment type="caution">
    <text evidence="2">The sequence shown here is derived from an EMBL/GenBank/DDBJ whole genome shotgun (WGS) entry which is preliminary data.</text>
</comment>
<reference evidence="2 3" key="1">
    <citation type="journal article" date="2019" name="Int. J. Syst. Evol. Microbiol.">
        <title>The Global Catalogue of Microorganisms (GCM) 10K type strain sequencing project: providing services to taxonomists for standard genome sequencing and annotation.</title>
        <authorList>
            <consortium name="The Broad Institute Genomics Platform"/>
            <consortium name="The Broad Institute Genome Sequencing Center for Infectious Disease"/>
            <person name="Wu L."/>
            <person name="Ma J."/>
        </authorList>
    </citation>
    <scope>NUCLEOTIDE SEQUENCE [LARGE SCALE GENOMIC DNA]</scope>
    <source>
        <strain evidence="2 3">JCM 16083</strain>
    </source>
</reference>
<proteinExistence type="inferred from homology"/>
<dbReference type="SUPFAM" id="SSF143456">
    <property type="entry name" value="VC0467-like"/>
    <property type="match status" value="1"/>
</dbReference>
<gene>
    <name evidence="2" type="ORF">GCM10009118_12170</name>
</gene>
<dbReference type="Pfam" id="PF02622">
    <property type="entry name" value="DUF179"/>
    <property type="match status" value="1"/>
</dbReference>
<protein>
    <submittedName>
        <fullName evidence="2">YqgE/AlgH family protein</fullName>
    </submittedName>
</protein>
<name>A0ABN1MPG1_9FLAO</name>
<dbReference type="EMBL" id="BAAAFH010000007">
    <property type="protein sequence ID" value="GAA0874809.1"/>
    <property type="molecule type" value="Genomic_DNA"/>
</dbReference>
<dbReference type="InterPro" id="IPR003774">
    <property type="entry name" value="AlgH-like"/>
</dbReference>
<dbReference type="RefSeq" id="WP_343785729.1">
    <property type="nucleotide sequence ID" value="NZ_BAAAFH010000007.1"/>
</dbReference>